<accession>A0A150J4Q2</accession>
<comment type="caution">
    <text evidence="2">The sequence shown here is derived from an EMBL/GenBank/DDBJ whole genome shotgun (WGS) entry which is preliminary data.</text>
</comment>
<dbReference type="AlphaFoldDB" id="A0A150J4Q2"/>
<gene>
    <name evidence="2" type="ORF">AMQ22_00949</name>
</gene>
<name>A0A150J4Q2_9EURY</name>
<dbReference type="EMBL" id="LNGC01000031">
    <property type="protein sequence ID" value="KYC52172.1"/>
    <property type="molecule type" value="Genomic_DNA"/>
</dbReference>
<keyword evidence="1" id="KW-0472">Membrane</keyword>
<feature type="transmembrane region" description="Helical" evidence="1">
    <location>
        <begin position="61"/>
        <end position="81"/>
    </location>
</feature>
<organism evidence="2 3">
    <name type="scientific">Candidatus Methanofastidiosum methylothiophilum</name>
    <dbReference type="NCBI Taxonomy" id="1705564"/>
    <lineage>
        <taxon>Archaea</taxon>
        <taxon>Methanobacteriati</taxon>
        <taxon>Methanobacteriota</taxon>
        <taxon>Stenosarchaea group</taxon>
        <taxon>Candidatus Methanofastidiosia</taxon>
        <taxon>Candidatus Methanofastidiosales</taxon>
        <taxon>Candidatus Methanofastidiosaceae</taxon>
        <taxon>Candidatus Methanofastidiosum</taxon>
    </lineage>
</organism>
<keyword evidence="1" id="KW-0812">Transmembrane</keyword>
<evidence type="ECO:0000313" key="3">
    <source>
        <dbReference type="Proteomes" id="UP000075398"/>
    </source>
</evidence>
<keyword evidence="1" id="KW-1133">Transmembrane helix</keyword>
<evidence type="ECO:0000313" key="2">
    <source>
        <dbReference type="EMBL" id="KYC52172.1"/>
    </source>
</evidence>
<evidence type="ECO:0000256" key="1">
    <source>
        <dbReference type="SAM" id="Phobius"/>
    </source>
</evidence>
<feature type="transmembrane region" description="Helical" evidence="1">
    <location>
        <begin position="34"/>
        <end position="55"/>
    </location>
</feature>
<reference evidence="2 3" key="1">
    <citation type="journal article" date="2016" name="ISME J.">
        <title>Chasing the elusive Euryarchaeota class WSA2: genomes reveal a uniquely fastidious methyl-reducing methanogen.</title>
        <authorList>
            <person name="Nobu M.K."/>
            <person name="Narihiro T."/>
            <person name="Kuroda K."/>
            <person name="Mei R."/>
            <person name="Liu W.T."/>
        </authorList>
    </citation>
    <scope>NUCLEOTIDE SEQUENCE [LARGE SCALE GENOMIC DNA]</scope>
    <source>
        <strain evidence="2">U1lsi0528_Bin055</strain>
    </source>
</reference>
<dbReference type="Proteomes" id="UP000075398">
    <property type="component" value="Unassembled WGS sequence"/>
</dbReference>
<protein>
    <submittedName>
        <fullName evidence="2">Uncharacterized protein</fullName>
    </submittedName>
</protein>
<proteinExistence type="predicted"/>
<sequence>MKKEKLIIKDIGASMPRDIFPKISVNAKYESKSITSMLCLFGVVSFFVGGILLIFTRMIGYAPFIFFVILGIILLCIGLILRNDYMDKKYPPKLNYGITGLNDKYNRPKYF</sequence>